<name>A0ABR0Q617_GOSAR</name>
<comment type="caution">
    <text evidence="3">The sequence shown here is derived from an EMBL/GenBank/DDBJ whole genome shotgun (WGS) entry which is preliminary data.</text>
</comment>
<keyword evidence="4" id="KW-1185">Reference proteome</keyword>
<reference evidence="3 4" key="1">
    <citation type="submission" date="2023-03" db="EMBL/GenBank/DDBJ databases">
        <title>WGS of Gossypium arboreum.</title>
        <authorList>
            <person name="Yu D."/>
        </authorList>
    </citation>
    <scope>NUCLEOTIDE SEQUENCE [LARGE SCALE GENOMIC DNA]</scope>
    <source>
        <tissue evidence="3">Leaf</tissue>
    </source>
</reference>
<dbReference type="Pfam" id="PF07714">
    <property type="entry name" value="PK_Tyr_Ser-Thr"/>
    <property type="match status" value="1"/>
</dbReference>
<evidence type="ECO:0000313" key="4">
    <source>
        <dbReference type="Proteomes" id="UP001358586"/>
    </source>
</evidence>
<dbReference type="PROSITE" id="PS50011">
    <property type="entry name" value="PROTEIN_KINASE_DOM"/>
    <property type="match status" value="1"/>
</dbReference>
<gene>
    <name evidence="3" type="ORF">PVK06_010348</name>
</gene>
<feature type="region of interest" description="Disordered" evidence="1">
    <location>
        <begin position="88"/>
        <end position="136"/>
    </location>
</feature>
<feature type="domain" description="Protein kinase" evidence="2">
    <location>
        <begin position="178"/>
        <end position="485"/>
    </location>
</feature>
<dbReference type="Gene3D" id="3.30.200.20">
    <property type="entry name" value="Phosphorylase Kinase, domain 1"/>
    <property type="match status" value="1"/>
</dbReference>
<evidence type="ECO:0000259" key="2">
    <source>
        <dbReference type="PROSITE" id="PS50011"/>
    </source>
</evidence>
<sequence length="507" mass="56293">MRFLPCYQLIVVGRCRRNSRIEKVRDPGWNRYCRHRWLCGCQPHCSQASTVYVWKNINLEEKGGRDKLAAPPPATAAQPAMVLKKLMKSRKSTDAIQPTSSNSKRRSFSSSFQTPKSLKPSSSFSDPSPSTISTTNDLASSSSNFYFNSSSYSLSTQTSNTLSSLRASLPENPHIYDFSLISSATTNFLSKRFSSSSSSSSWLCHLHGKQVVVFRRKLRRSIELDDLVHKLSVICRSHHSSLIKLLGASLSGNFVYLVYEYVKGANLGDCLRNPKNPSFTLLSSWISRMQIAIDIAHGLDYIHHCSGLETSFTHNHIKVTSILVAEDSLTAKICHFGTAEICGEVSKEEGSRSLGRTDSKVMKIEGTRGYMAPELQFNGLVTQKCDVYAFGVVVLELLSGEEALKFTFDEGDGGYKRVSVIDTAREAAAGGSGGVRRWVDRRLKDSFPVEVAEKMVLVALECLEEDPERRPEMKKVVGKVSKLYLESKNWADNIGLPTDISVSMAPR</sequence>
<dbReference type="InterPro" id="IPR000719">
    <property type="entry name" value="Prot_kinase_dom"/>
</dbReference>
<dbReference type="SUPFAM" id="SSF56112">
    <property type="entry name" value="Protein kinase-like (PK-like)"/>
    <property type="match status" value="1"/>
</dbReference>
<evidence type="ECO:0000313" key="3">
    <source>
        <dbReference type="EMBL" id="KAK5834672.1"/>
    </source>
</evidence>
<proteinExistence type="predicted"/>
<dbReference type="Gene3D" id="1.10.510.10">
    <property type="entry name" value="Transferase(Phosphotransferase) domain 1"/>
    <property type="match status" value="1"/>
</dbReference>
<organism evidence="3 4">
    <name type="scientific">Gossypium arboreum</name>
    <name type="common">Tree cotton</name>
    <name type="synonym">Gossypium nanking</name>
    <dbReference type="NCBI Taxonomy" id="29729"/>
    <lineage>
        <taxon>Eukaryota</taxon>
        <taxon>Viridiplantae</taxon>
        <taxon>Streptophyta</taxon>
        <taxon>Embryophyta</taxon>
        <taxon>Tracheophyta</taxon>
        <taxon>Spermatophyta</taxon>
        <taxon>Magnoliopsida</taxon>
        <taxon>eudicotyledons</taxon>
        <taxon>Gunneridae</taxon>
        <taxon>Pentapetalae</taxon>
        <taxon>rosids</taxon>
        <taxon>malvids</taxon>
        <taxon>Malvales</taxon>
        <taxon>Malvaceae</taxon>
        <taxon>Malvoideae</taxon>
        <taxon>Gossypium</taxon>
    </lineage>
</organism>
<feature type="compositionally biased region" description="Low complexity" evidence="1">
    <location>
        <begin position="108"/>
        <end position="136"/>
    </location>
</feature>
<protein>
    <recommendedName>
        <fullName evidence="2">Protein kinase domain-containing protein</fullName>
    </recommendedName>
</protein>
<dbReference type="PANTHER" id="PTHR46863:SF5">
    <property type="entry name" value="LYSM DOMAIN RECEPTOR-LIKE KINASE 3"/>
    <property type="match status" value="1"/>
</dbReference>
<dbReference type="InterPro" id="IPR011009">
    <property type="entry name" value="Kinase-like_dom_sf"/>
</dbReference>
<accession>A0ABR0Q617</accession>
<dbReference type="InterPro" id="IPR001245">
    <property type="entry name" value="Ser-Thr/Tyr_kinase_cat_dom"/>
</dbReference>
<dbReference type="PANTHER" id="PTHR46863">
    <property type="entry name" value="OS09G0572100 PROTEIN"/>
    <property type="match status" value="1"/>
</dbReference>
<evidence type="ECO:0000256" key="1">
    <source>
        <dbReference type="SAM" id="MobiDB-lite"/>
    </source>
</evidence>
<dbReference type="EMBL" id="JARKNE010000004">
    <property type="protein sequence ID" value="KAK5834672.1"/>
    <property type="molecule type" value="Genomic_DNA"/>
</dbReference>
<dbReference type="Proteomes" id="UP001358586">
    <property type="component" value="Chromosome 4"/>
</dbReference>